<evidence type="ECO:0000313" key="1">
    <source>
        <dbReference type="EMBL" id="ASP47855.1"/>
    </source>
</evidence>
<evidence type="ECO:0000313" key="2">
    <source>
        <dbReference type="Proteomes" id="UP000202259"/>
    </source>
</evidence>
<keyword evidence="2" id="KW-1185">Reference proteome</keyword>
<protein>
    <recommendedName>
        <fullName evidence="3">STAS/SEC14 domain-containing protein</fullName>
    </recommendedName>
</protein>
<proteinExistence type="predicted"/>
<dbReference type="AlphaFoldDB" id="A0A222G7I4"/>
<dbReference type="EMBL" id="CP020465">
    <property type="protein sequence ID" value="ASP47855.1"/>
    <property type="molecule type" value="Genomic_DNA"/>
</dbReference>
<accession>A0A222G7I4</accession>
<name>A0A222G7I4_9GAMM</name>
<evidence type="ECO:0008006" key="3">
    <source>
        <dbReference type="Google" id="ProtNLM"/>
    </source>
</evidence>
<organism evidence="1 2">
    <name type="scientific">Cognaticolwellia beringensis</name>
    <dbReference type="NCBI Taxonomy" id="1967665"/>
    <lineage>
        <taxon>Bacteria</taxon>
        <taxon>Pseudomonadati</taxon>
        <taxon>Pseudomonadota</taxon>
        <taxon>Gammaproteobacteria</taxon>
        <taxon>Alteromonadales</taxon>
        <taxon>Colwelliaceae</taxon>
        <taxon>Cognaticolwellia</taxon>
    </lineage>
</organism>
<sequence length="136" mass="15951">MRWEVDMNRHGKITFTWENDLFISKVEGPFNELGLAYYSSEIKKSVISKDFKQWRRIEVWDEESIASPETLNIGKELYDWCKNNGCVLEAIVLSTHLQKHIVKDIFKSKIEIFQNITEAKAWLSAHTDKSVTKNEN</sequence>
<gene>
    <name evidence="1" type="ORF">B5D82_08855</name>
</gene>
<dbReference type="Proteomes" id="UP000202259">
    <property type="component" value="Chromosome"/>
</dbReference>
<reference evidence="1 2" key="1">
    <citation type="submission" date="2017-08" db="EMBL/GenBank/DDBJ databases">
        <title>Complete genome of Colwellia sp. NB097-1, a psychrophile bacterium ioslated from Bering Sea.</title>
        <authorList>
            <person name="Chen X."/>
        </authorList>
    </citation>
    <scope>NUCLEOTIDE SEQUENCE [LARGE SCALE GENOMIC DNA]</scope>
    <source>
        <strain evidence="1 2">NB097-1</strain>
    </source>
</reference>
<dbReference type="KEGG" id="cber:B5D82_08855"/>